<evidence type="ECO:0000313" key="7">
    <source>
        <dbReference type="EMBL" id="PKU25152.1"/>
    </source>
</evidence>
<dbReference type="PANTHER" id="PTHR11662">
    <property type="entry name" value="SOLUTE CARRIER FAMILY 17"/>
    <property type="match status" value="1"/>
</dbReference>
<feature type="transmembrane region" description="Helical" evidence="5">
    <location>
        <begin position="171"/>
        <end position="190"/>
    </location>
</feature>
<organism evidence="7 8">
    <name type="scientific">Telmatospirillum siberiense</name>
    <dbReference type="NCBI Taxonomy" id="382514"/>
    <lineage>
        <taxon>Bacteria</taxon>
        <taxon>Pseudomonadati</taxon>
        <taxon>Pseudomonadota</taxon>
        <taxon>Alphaproteobacteria</taxon>
        <taxon>Rhodospirillales</taxon>
        <taxon>Rhodospirillaceae</taxon>
        <taxon>Telmatospirillum</taxon>
    </lineage>
</organism>
<keyword evidence="8" id="KW-1185">Reference proteome</keyword>
<dbReference type="GO" id="GO:0016020">
    <property type="term" value="C:membrane"/>
    <property type="evidence" value="ECO:0007669"/>
    <property type="project" value="UniProtKB-SubCell"/>
</dbReference>
<accession>A0A2N3PXL6</accession>
<dbReference type="AlphaFoldDB" id="A0A2N3PXL6"/>
<dbReference type="InterPro" id="IPR050382">
    <property type="entry name" value="MFS_Na/Anion_cotransporter"/>
</dbReference>
<evidence type="ECO:0000256" key="3">
    <source>
        <dbReference type="ARBA" id="ARBA00022989"/>
    </source>
</evidence>
<evidence type="ECO:0000256" key="4">
    <source>
        <dbReference type="ARBA" id="ARBA00023136"/>
    </source>
</evidence>
<sequence length="410" mass="44683">MMNSSVPKNKNINVLGLALLYIAYCMSYTDRFAMSLSLTHVGKEFSLNPTELGLVLSAFYIGYSLMQLPGGWLADRFGSKFVVITTIGAWSIFTVFTGFAWSFVSLIAIRFIFGIAEGGFPASAVKAVSETFSGEMRPKMTALLISSNYVGSMIAPLIMAPLIIYFGWRHAFTAIGGAGLLFALAYYFAVPYEKPGADGSRDSKPQDWTSLRELLRNPLLYQLLITWFCLSCVNKGLDAWMPAYLLQARGLNLKAVGLLTPLPFVMASISTGLGGWIMIRFFDGREKYLMTVSCILTGVFLYMMYTASTVAGVITYQSILYFFKSFVFATAFSLPAKLLKDNQVGTGIGMVNLGGQVAGFVAPFVMGVLVSEFGTYDAAFQFLLGATVIATLVSLTIRTRPASRTAVQSA</sequence>
<feature type="transmembrane region" description="Helical" evidence="5">
    <location>
        <begin position="378"/>
        <end position="397"/>
    </location>
</feature>
<feature type="transmembrane region" description="Helical" evidence="5">
    <location>
        <begin position="140"/>
        <end position="165"/>
    </location>
</feature>
<dbReference type="SUPFAM" id="SSF103473">
    <property type="entry name" value="MFS general substrate transporter"/>
    <property type="match status" value="1"/>
</dbReference>
<dbReference type="Pfam" id="PF07690">
    <property type="entry name" value="MFS_1"/>
    <property type="match status" value="1"/>
</dbReference>
<gene>
    <name evidence="7" type="ORF">CWS72_08110</name>
</gene>
<feature type="transmembrane region" description="Helical" evidence="5">
    <location>
        <begin position="107"/>
        <end position="128"/>
    </location>
</feature>
<comment type="subcellular location">
    <subcellularLocation>
        <location evidence="1">Membrane</location>
        <topology evidence="1">Multi-pass membrane protein</topology>
    </subcellularLocation>
</comment>
<keyword evidence="4 5" id="KW-0472">Membrane</keyword>
<feature type="transmembrane region" description="Helical" evidence="5">
    <location>
        <begin position="81"/>
        <end position="101"/>
    </location>
</feature>
<dbReference type="PANTHER" id="PTHR11662:SF399">
    <property type="entry name" value="FI19708P1-RELATED"/>
    <property type="match status" value="1"/>
</dbReference>
<proteinExistence type="predicted"/>
<dbReference type="Gene3D" id="1.20.1250.20">
    <property type="entry name" value="MFS general substrate transporter like domains"/>
    <property type="match status" value="2"/>
</dbReference>
<evidence type="ECO:0000256" key="1">
    <source>
        <dbReference type="ARBA" id="ARBA00004141"/>
    </source>
</evidence>
<dbReference type="RefSeq" id="WP_101250079.1">
    <property type="nucleotide sequence ID" value="NZ_PIUM01000006.1"/>
</dbReference>
<dbReference type="InterPro" id="IPR036259">
    <property type="entry name" value="MFS_trans_sf"/>
</dbReference>
<protein>
    <submittedName>
        <fullName evidence="7">MFS transporter</fullName>
    </submittedName>
</protein>
<feature type="transmembrane region" description="Helical" evidence="5">
    <location>
        <begin position="52"/>
        <end position="74"/>
    </location>
</feature>
<feature type="domain" description="Major facilitator superfamily (MFS) profile" evidence="6">
    <location>
        <begin position="16"/>
        <end position="402"/>
    </location>
</feature>
<evidence type="ECO:0000259" key="6">
    <source>
        <dbReference type="PROSITE" id="PS50850"/>
    </source>
</evidence>
<dbReference type="GO" id="GO:0022857">
    <property type="term" value="F:transmembrane transporter activity"/>
    <property type="evidence" value="ECO:0007669"/>
    <property type="project" value="InterPro"/>
</dbReference>
<dbReference type="InterPro" id="IPR011701">
    <property type="entry name" value="MFS"/>
</dbReference>
<feature type="transmembrane region" description="Helical" evidence="5">
    <location>
        <begin position="344"/>
        <end position="366"/>
    </location>
</feature>
<feature type="transmembrane region" description="Helical" evidence="5">
    <location>
        <begin position="12"/>
        <end position="29"/>
    </location>
</feature>
<keyword evidence="2 5" id="KW-0812">Transmembrane</keyword>
<dbReference type="InterPro" id="IPR020846">
    <property type="entry name" value="MFS_dom"/>
</dbReference>
<dbReference type="Proteomes" id="UP000233293">
    <property type="component" value="Unassembled WGS sequence"/>
</dbReference>
<evidence type="ECO:0000256" key="5">
    <source>
        <dbReference type="SAM" id="Phobius"/>
    </source>
</evidence>
<dbReference type="CDD" id="cd17319">
    <property type="entry name" value="MFS_ExuT_GudP_like"/>
    <property type="match status" value="1"/>
</dbReference>
<keyword evidence="3 5" id="KW-1133">Transmembrane helix</keyword>
<comment type="caution">
    <text evidence="7">The sequence shown here is derived from an EMBL/GenBank/DDBJ whole genome shotgun (WGS) entry which is preliminary data.</text>
</comment>
<evidence type="ECO:0000313" key="8">
    <source>
        <dbReference type="Proteomes" id="UP000233293"/>
    </source>
</evidence>
<feature type="transmembrane region" description="Helical" evidence="5">
    <location>
        <begin position="288"/>
        <end position="307"/>
    </location>
</feature>
<dbReference type="EMBL" id="PIUM01000006">
    <property type="protein sequence ID" value="PKU25152.1"/>
    <property type="molecule type" value="Genomic_DNA"/>
</dbReference>
<name>A0A2N3PXL6_9PROT</name>
<dbReference type="OrthoDB" id="9784658at2"/>
<dbReference type="PROSITE" id="PS50850">
    <property type="entry name" value="MFS"/>
    <property type="match status" value="1"/>
</dbReference>
<feature type="transmembrane region" description="Helical" evidence="5">
    <location>
        <begin position="257"/>
        <end position="279"/>
    </location>
</feature>
<feature type="transmembrane region" description="Helical" evidence="5">
    <location>
        <begin position="219"/>
        <end position="237"/>
    </location>
</feature>
<feature type="transmembrane region" description="Helical" evidence="5">
    <location>
        <begin position="313"/>
        <end position="332"/>
    </location>
</feature>
<reference evidence="8" key="1">
    <citation type="submission" date="2017-12" db="EMBL/GenBank/DDBJ databases">
        <title>Draft genome sequence of Telmatospirillum siberiense 26-4b1T, an acidotolerant peatland alphaproteobacterium potentially involved in sulfur cycling.</title>
        <authorList>
            <person name="Hausmann B."/>
            <person name="Pjevac P."/>
            <person name="Schreck K."/>
            <person name="Herbold C.W."/>
            <person name="Daims H."/>
            <person name="Wagner M."/>
            <person name="Pester M."/>
            <person name="Loy A."/>
        </authorList>
    </citation>
    <scope>NUCLEOTIDE SEQUENCE [LARGE SCALE GENOMIC DNA]</scope>
    <source>
        <strain evidence="8">26-4b1</strain>
    </source>
</reference>
<evidence type="ECO:0000256" key="2">
    <source>
        <dbReference type="ARBA" id="ARBA00022692"/>
    </source>
</evidence>